<dbReference type="HOGENOM" id="CLU_3219236_0_0_11"/>
<dbReference type="AlphaFoldDB" id="J7L5C9"/>
<organism evidence="1 2">
    <name type="scientific">Nocardiopsis alba (strain ATCC BAA-2165 / BE74)</name>
    <dbReference type="NCBI Taxonomy" id="1205910"/>
    <lineage>
        <taxon>Bacteria</taxon>
        <taxon>Bacillati</taxon>
        <taxon>Actinomycetota</taxon>
        <taxon>Actinomycetes</taxon>
        <taxon>Streptosporangiales</taxon>
        <taxon>Nocardiopsidaceae</taxon>
        <taxon>Nocardiopsis</taxon>
    </lineage>
</organism>
<name>J7L5C9_NOCAA</name>
<evidence type="ECO:0000313" key="2">
    <source>
        <dbReference type="Proteomes" id="UP000003779"/>
    </source>
</evidence>
<sequence length="44" mass="4402">MRGVPVVRAGAFVFSVGGSPEGGVLCSGNGRMVVGKGVVRVIRS</sequence>
<gene>
    <name evidence="1" type="ordered locus">B005_4458</name>
</gene>
<dbReference type="STRING" id="1205910.B005_4458"/>
<dbReference type="KEGG" id="nal:B005_4458"/>
<dbReference type="Proteomes" id="UP000003779">
    <property type="component" value="Chromosome"/>
</dbReference>
<reference evidence="1 2" key="1">
    <citation type="journal article" date="2012" name="J. Bacteriol.">
        <title>Whole-Genome Sequence of Nocardiopsis alba Strain ATCC BAA-2165, Associated with Honeybees.</title>
        <authorList>
            <person name="Qiao J."/>
            <person name="Chen L."/>
            <person name="Li Y."/>
            <person name="Wang J."/>
            <person name="Zhang W."/>
            <person name="Chen S."/>
        </authorList>
    </citation>
    <scope>NUCLEOTIDE SEQUENCE [LARGE SCALE GENOMIC DNA]</scope>
    <source>
        <strain evidence="2">ATCC BAA-2165 / BE74</strain>
    </source>
</reference>
<accession>J7L5C9</accession>
<dbReference type="EMBL" id="CP003788">
    <property type="protein sequence ID" value="AFR06620.1"/>
    <property type="molecule type" value="Genomic_DNA"/>
</dbReference>
<protein>
    <submittedName>
        <fullName evidence="1">Uncharacterized protein</fullName>
    </submittedName>
</protein>
<reference evidence="2" key="2">
    <citation type="submission" date="2012-08" db="EMBL/GenBank/DDBJ databases">
        <title>Whole-genome sequence of Nocardiopsis alba strain ATCC BAA-2165 associated with honeybees.</title>
        <authorList>
            <person name="Qiao J."/>
            <person name="Chen L."/>
            <person name="Li Y."/>
            <person name="Wang J."/>
            <person name="Zhang W."/>
            <person name="Chen S."/>
        </authorList>
    </citation>
    <scope>NUCLEOTIDE SEQUENCE [LARGE SCALE GENOMIC DNA]</scope>
    <source>
        <strain evidence="2">ATCC BAA-2165 / BE74</strain>
    </source>
</reference>
<evidence type="ECO:0000313" key="1">
    <source>
        <dbReference type="EMBL" id="AFR06620.1"/>
    </source>
</evidence>
<proteinExistence type="predicted"/>